<evidence type="ECO:0000256" key="2">
    <source>
        <dbReference type="ARBA" id="ARBA00038334"/>
    </source>
</evidence>
<keyword evidence="5" id="KW-1185">Reference proteome</keyword>
<dbReference type="InterPro" id="IPR000639">
    <property type="entry name" value="Epox_hydrolase-like"/>
</dbReference>
<proteinExistence type="inferred from homology"/>
<protein>
    <submittedName>
        <fullName evidence="4">Alpha/beta hydrolase</fullName>
    </submittedName>
</protein>
<dbReference type="PRINTS" id="PR00412">
    <property type="entry name" value="EPOXHYDRLASE"/>
</dbReference>
<dbReference type="GO" id="GO:0016787">
    <property type="term" value="F:hydrolase activity"/>
    <property type="evidence" value="ECO:0007669"/>
    <property type="project" value="UniProtKB-KW"/>
</dbReference>
<dbReference type="OrthoDB" id="284184at2759"/>
<keyword evidence="1 4" id="KW-0378">Hydrolase</keyword>
<comment type="caution">
    <text evidence="4">The sequence shown here is derived from an EMBL/GenBank/DDBJ whole genome shotgun (WGS) entry which is preliminary data.</text>
</comment>
<reference evidence="4 5" key="1">
    <citation type="submission" date="2021-08" db="EMBL/GenBank/DDBJ databases">
        <title>Draft Genome Sequence of Phanerochaete sordida strain YK-624.</title>
        <authorList>
            <person name="Mori T."/>
            <person name="Dohra H."/>
            <person name="Suzuki T."/>
            <person name="Kawagishi H."/>
            <person name="Hirai H."/>
        </authorList>
    </citation>
    <scope>NUCLEOTIDE SEQUENCE [LARGE SCALE GENOMIC DNA]</scope>
    <source>
        <strain evidence="4 5">YK-624</strain>
    </source>
</reference>
<accession>A0A9P3GD12</accession>
<sequence length="336" mass="37587">MDESLYKDTVTSRGLTYRYYHAPARDGKPTLLLCHGFPSTTHDWRRLVPHLQEHGYGIVAPDMLGYGGTAKPTDPAAYVPSMMSRDLADVLDAAGVDKVIAIGHDWGSKAVSRFVNWFPERIIAAAFLAVPFVPVTPPIDFEALIEMQRKALGFETFGYWLFFSEPDADATIQAHLDSFISVLWPHDPALWRTHMAPVGALKRSLLEGFTAPLPAYVSPADKSAFIETFRRNGFAGPTCWYKIMTSGMSSRDDQQIPPEQRFPPKRAPLFFGGAKNDHVCLAQTGYAAFRAEPLKEHSVTTKEYDADHWLILSKADEIARDLEAWIERTVLQKSSL</sequence>
<organism evidence="4 5">
    <name type="scientific">Phanerochaete sordida</name>
    <dbReference type="NCBI Taxonomy" id="48140"/>
    <lineage>
        <taxon>Eukaryota</taxon>
        <taxon>Fungi</taxon>
        <taxon>Dikarya</taxon>
        <taxon>Basidiomycota</taxon>
        <taxon>Agaricomycotina</taxon>
        <taxon>Agaricomycetes</taxon>
        <taxon>Polyporales</taxon>
        <taxon>Phanerochaetaceae</taxon>
        <taxon>Phanerochaete</taxon>
    </lineage>
</organism>
<dbReference type="Proteomes" id="UP000703269">
    <property type="component" value="Unassembled WGS sequence"/>
</dbReference>
<dbReference type="InterPro" id="IPR000073">
    <property type="entry name" value="AB_hydrolase_1"/>
</dbReference>
<dbReference type="SUPFAM" id="SSF53474">
    <property type="entry name" value="alpha/beta-Hydrolases"/>
    <property type="match status" value="1"/>
</dbReference>
<dbReference type="PANTHER" id="PTHR43329">
    <property type="entry name" value="EPOXIDE HYDROLASE"/>
    <property type="match status" value="1"/>
</dbReference>
<dbReference type="Pfam" id="PF00561">
    <property type="entry name" value="Abhydrolase_1"/>
    <property type="match status" value="1"/>
</dbReference>
<feature type="domain" description="AB hydrolase-1" evidence="3">
    <location>
        <begin position="29"/>
        <end position="150"/>
    </location>
</feature>
<dbReference type="InterPro" id="IPR029058">
    <property type="entry name" value="AB_hydrolase_fold"/>
</dbReference>
<comment type="similarity">
    <text evidence="2">Belongs to the AB hydrolase superfamily. Epoxide hydrolase family.</text>
</comment>
<dbReference type="Gene3D" id="3.40.50.1820">
    <property type="entry name" value="alpha/beta hydrolase"/>
    <property type="match status" value="1"/>
</dbReference>
<gene>
    <name evidence="4" type="ORF">PsYK624_077290</name>
</gene>
<name>A0A9P3GD12_9APHY</name>
<evidence type="ECO:0000313" key="5">
    <source>
        <dbReference type="Proteomes" id="UP000703269"/>
    </source>
</evidence>
<dbReference type="AlphaFoldDB" id="A0A9P3GD12"/>
<dbReference type="EMBL" id="BPQB01000022">
    <property type="protein sequence ID" value="GJE91579.1"/>
    <property type="molecule type" value="Genomic_DNA"/>
</dbReference>
<evidence type="ECO:0000259" key="3">
    <source>
        <dbReference type="Pfam" id="PF00561"/>
    </source>
</evidence>
<evidence type="ECO:0000256" key="1">
    <source>
        <dbReference type="ARBA" id="ARBA00022801"/>
    </source>
</evidence>
<evidence type="ECO:0000313" key="4">
    <source>
        <dbReference type="EMBL" id="GJE91579.1"/>
    </source>
</evidence>